<evidence type="ECO:0000313" key="1">
    <source>
        <dbReference type="EMBL" id="QGW27216.1"/>
    </source>
</evidence>
<accession>A0A6I6G3K9</accession>
<name>A0A6I6G3K9_9BACT</name>
<evidence type="ECO:0000313" key="2">
    <source>
        <dbReference type="Proteomes" id="UP000426027"/>
    </source>
</evidence>
<dbReference type="Proteomes" id="UP000426027">
    <property type="component" value="Chromosome"/>
</dbReference>
<gene>
    <name evidence="1" type="ORF">GLV81_03045</name>
</gene>
<protein>
    <submittedName>
        <fullName evidence="1">Uncharacterized protein</fullName>
    </submittedName>
</protein>
<dbReference type="EMBL" id="CP046566">
    <property type="protein sequence ID" value="QGW27216.1"/>
    <property type="molecule type" value="Genomic_DNA"/>
</dbReference>
<sequence length="138" mass="15742">MKIVVDASCVAAINKVMYRQYFTMPMLPYFFQQLNLQALPFNFCETGANVFSHGSTALPYREMRLRNEEIDFLQGTCDGQKKMKVFSNPAVALSLYKKKTHAAIIVYGTHTQALPRKLAAHDPRRKRSLLWPVSKNGD</sequence>
<keyword evidence="2" id="KW-1185">Reference proteome</keyword>
<proteinExistence type="predicted"/>
<organism evidence="1 2">
    <name type="scientific">Phnomibacter ginsenosidimutans</name>
    <dbReference type="NCBI Taxonomy" id="2676868"/>
    <lineage>
        <taxon>Bacteria</taxon>
        <taxon>Pseudomonadati</taxon>
        <taxon>Bacteroidota</taxon>
        <taxon>Chitinophagia</taxon>
        <taxon>Chitinophagales</taxon>
        <taxon>Chitinophagaceae</taxon>
        <taxon>Phnomibacter</taxon>
    </lineage>
</organism>
<dbReference type="RefSeq" id="WP_157476754.1">
    <property type="nucleotide sequence ID" value="NZ_CP046566.1"/>
</dbReference>
<dbReference type="AlphaFoldDB" id="A0A6I6G3K9"/>
<reference evidence="1 2" key="1">
    <citation type="submission" date="2019-11" db="EMBL/GenBank/DDBJ databases">
        <authorList>
            <person name="Im W.T."/>
        </authorList>
    </citation>
    <scope>NUCLEOTIDE SEQUENCE [LARGE SCALE GENOMIC DNA]</scope>
    <source>
        <strain evidence="1 2">SB-02</strain>
    </source>
</reference>
<dbReference type="KEGG" id="fls:GLV81_03045"/>